<dbReference type="InterPro" id="IPR028098">
    <property type="entry name" value="Glyco_trans_4-like_N"/>
</dbReference>
<reference evidence="4" key="1">
    <citation type="journal article" date="2019" name="Int. J. Syst. Evol. Microbiol.">
        <title>The Global Catalogue of Microorganisms (GCM) 10K type strain sequencing project: providing services to taxonomists for standard genome sequencing and annotation.</title>
        <authorList>
            <consortium name="The Broad Institute Genomics Platform"/>
            <consortium name="The Broad Institute Genome Sequencing Center for Infectious Disease"/>
            <person name="Wu L."/>
            <person name="Ma J."/>
        </authorList>
    </citation>
    <scope>NUCLEOTIDE SEQUENCE [LARGE SCALE GENOMIC DNA]</scope>
    <source>
        <strain evidence="4">JCM 18392</strain>
    </source>
</reference>
<evidence type="ECO:0000313" key="4">
    <source>
        <dbReference type="Proteomes" id="UP001501323"/>
    </source>
</evidence>
<dbReference type="RefSeq" id="WP_345293612.1">
    <property type="nucleotide sequence ID" value="NZ_BAABJY010000001.1"/>
</dbReference>
<dbReference type="SUPFAM" id="SSF53756">
    <property type="entry name" value="UDP-Glycosyltransferase/glycogen phosphorylase"/>
    <property type="match status" value="1"/>
</dbReference>
<sequence length="420" mass="45742">MAMVDPSRPTPPEAPWQGRTVVSLIMGHLASSPRVQKQARALREAGARVLVRGNWLDPRLAQEDLSLARELDIDFAAVTDLRPGRRDLGDRLRHRLAHEGFKRIGLFSSRILGPGAPELWRYAAGQPSDLVTVHSEPGLWVAKRLLGAGKRIVVDFEDWFSEDQLPSDRSPAVRGRLRQLEMLLLHRAHGCLAPTEAMASALAESAGTDRRPTVVRNCFPAAPVEDRPSSRVPGPVSFYWFSQTIGPGRGLEVLASALPQLRGEWNLYLRGAMRGYGSWFDTVFGGATRSRVHVLPPVPNDALLAANRQHAVGLALEAPYCRNKELTASNKIHEYMRAGAAVIATRTAGQVEVMAASPGAGLLVEPGDATGLAAAMQALIDSPEKLAACRQSALTASREVWDWSMHAPRLLDALERAMGK</sequence>
<keyword evidence="4" id="KW-1185">Reference proteome</keyword>
<evidence type="ECO:0000259" key="2">
    <source>
        <dbReference type="Pfam" id="PF13579"/>
    </source>
</evidence>
<evidence type="ECO:0000313" key="3">
    <source>
        <dbReference type="EMBL" id="GAA4854124.1"/>
    </source>
</evidence>
<dbReference type="PANTHER" id="PTHR46401:SF2">
    <property type="entry name" value="GLYCOSYLTRANSFERASE WBBK-RELATED"/>
    <property type="match status" value="1"/>
</dbReference>
<organism evidence="3 4">
    <name type="scientific">Luteimonas vadosa</name>
    <dbReference type="NCBI Taxonomy" id="1165507"/>
    <lineage>
        <taxon>Bacteria</taxon>
        <taxon>Pseudomonadati</taxon>
        <taxon>Pseudomonadota</taxon>
        <taxon>Gammaproteobacteria</taxon>
        <taxon>Lysobacterales</taxon>
        <taxon>Lysobacteraceae</taxon>
        <taxon>Luteimonas</taxon>
    </lineage>
</organism>
<protein>
    <recommendedName>
        <fullName evidence="2">Glycosyltransferase subfamily 4-like N-terminal domain-containing protein</fullName>
    </recommendedName>
</protein>
<dbReference type="Proteomes" id="UP001501323">
    <property type="component" value="Unassembled WGS sequence"/>
</dbReference>
<feature type="domain" description="Glycosyltransferase subfamily 4-like N-terminal" evidence="2">
    <location>
        <begin position="33"/>
        <end position="217"/>
    </location>
</feature>
<dbReference type="Pfam" id="PF13692">
    <property type="entry name" value="Glyco_trans_1_4"/>
    <property type="match status" value="1"/>
</dbReference>
<dbReference type="Pfam" id="PF13579">
    <property type="entry name" value="Glyco_trans_4_4"/>
    <property type="match status" value="1"/>
</dbReference>
<dbReference type="PANTHER" id="PTHR46401">
    <property type="entry name" value="GLYCOSYLTRANSFERASE WBBK-RELATED"/>
    <property type="match status" value="1"/>
</dbReference>
<accession>A0ABP9DPH2</accession>
<gene>
    <name evidence="3" type="ORF">GCM10023332_01730</name>
</gene>
<comment type="caution">
    <text evidence="3">The sequence shown here is derived from an EMBL/GenBank/DDBJ whole genome shotgun (WGS) entry which is preliminary data.</text>
</comment>
<dbReference type="EMBL" id="BAABJY010000001">
    <property type="protein sequence ID" value="GAA4854124.1"/>
    <property type="molecule type" value="Genomic_DNA"/>
</dbReference>
<keyword evidence="1" id="KW-0808">Transferase</keyword>
<proteinExistence type="predicted"/>
<dbReference type="Gene3D" id="3.40.50.2000">
    <property type="entry name" value="Glycogen Phosphorylase B"/>
    <property type="match status" value="2"/>
</dbReference>
<evidence type="ECO:0000256" key="1">
    <source>
        <dbReference type="ARBA" id="ARBA00022679"/>
    </source>
</evidence>
<name>A0ABP9DPH2_9GAMM</name>